<reference evidence="2 3" key="1">
    <citation type="submission" date="2018-06" db="EMBL/GenBank/DDBJ databases">
        <authorList>
            <consortium name="Pathogen Informatics"/>
            <person name="Doyle S."/>
        </authorList>
    </citation>
    <scope>NUCLEOTIDE SEQUENCE [LARGE SCALE GENOMIC DNA]</scope>
    <source>
        <strain evidence="2 3">NCTC7582</strain>
    </source>
</reference>
<protein>
    <submittedName>
        <fullName evidence="2">Uncharacterized protein</fullName>
    </submittedName>
</protein>
<gene>
    <name evidence="2" type="ORF">NCTC7582_02234</name>
</gene>
<feature type="transmembrane region" description="Helical" evidence="1">
    <location>
        <begin position="27"/>
        <end position="42"/>
    </location>
</feature>
<proteinExistence type="predicted"/>
<evidence type="ECO:0000313" key="3">
    <source>
        <dbReference type="Proteomes" id="UP000251431"/>
    </source>
</evidence>
<evidence type="ECO:0000313" key="2">
    <source>
        <dbReference type="EMBL" id="SPT99361.1"/>
    </source>
</evidence>
<keyword evidence="1" id="KW-0812">Transmembrane</keyword>
<accession>A0A2X0Z9X9</accession>
<feature type="transmembrane region" description="Helical" evidence="1">
    <location>
        <begin position="5"/>
        <end position="21"/>
    </location>
</feature>
<dbReference type="Proteomes" id="UP000251431">
    <property type="component" value="Unassembled WGS sequence"/>
</dbReference>
<keyword evidence="1" id="KW-1133">Transmembrane helix</keyword>
<dbReference type="AlphaFoldDB" id="A0A2X0Z9X9"/>
<evidence type="ECO:0000256" key="1">
    <source>
        <dbReference type="SAM" id="Phobius"/>
    </source>
</evidence>
<organism evidence="2 3">
    <name type="scientific">Lysinibacillus capsici</name>
    <dbReference type="NCBI Taxonomy" id="2115968"/>
    <lineage>
        <taxon>Bacteria</taxon>
        <taxon>Bacillati</taxon>
        <taxon>Bacillota</taxon>
        <taxon>Bacilli</taxon>
        <taxon>Bacillales</taxon>
        <taxon>Bacillaceae</taxon>
        <taxon>Lysinibacillus</taxon>
    </lineage>
</organism>
<name>A0A2X0Z9X9_9BACI</name>
<dbReference type="EMBL" id="UAQE01000001">
    <property type="protein sequence ID" value="SPT99361.1"/>
    <property type="molecule type" value="Genomic_DNA"/>
</dbReference>
<sequence>MKSAIHYIIILALVLGAFFLYNKQIGAIPLLLLSVYLFYLGIKKMRNIKNSN</sequence>
<keyword evidence="1" id="KW-0472">Membrane</keyword>